<dbReference type="SUPFAM" id="SSF53474">
    <property type="entry name" value="alpha/beta-Hydrolases"/>
    <property type="match status" value="1"/>
</dbReference>
<dbReference type="NCBIfam" id="NF001209">
    <property type="entry name" value="PRK00175.1"/>
    <property type="match status" value="1"/>
</dbReference>
<comment type="subunit">
    <text evidence="2">Homodimer.</text>
</comment>
<evidence type="ECO:0000256" key="2">
    <source>
        <dbReference type="HAMAP-Rule" id="MF_00296"/>
    </source>
</evidence>
<keyword evidence="2" id="KW-0028">Amino-acid biosynthesis</keyword>
<comment type="pathway">
    <text evidence="2">Amino-acid biosynthesis; L-methionine biosynthesis via de novo pathway; O-acetyl-L-homoserine from L-homoserine: step 1/1.</text>
</comment>
<feature type="active site" description="Nucleophile" evidence="2 3">
    <location>
        <position position="160"/>
    </location>
</feature>
<comment type="function">
    <text evidence="2">Transfers an acetyl group from acetyl-CoA to L-homoserine, forming acetyl-L-homoserine.</text>
</comment>
<dbReference type="GO" id="GO:0005737">
    <property type="term" value="C:cytoplasm"/>
    <property type="evidence" value="ECO:0007669"/>
    <property type="project" value="UniProtKB-SubCell"/>
</dbReference>
<evidence type="ECO:0000313" key="5">
    <source>
        <dbReference type="EMBL" id="SDN17333.1"/>
    </source>
</evidence>
<comment type="similarity">
    <text evidence="2">Belongs to the AB hydrolase superfamily. MetX family.</text>
</comment>
<feature type="binding site" evidence="2">
    <location>
        <position position="349"/>
    </location>
    <ligand>
        <name>substrate</name>
    </ligand>
</feature>
<dbReference type="InterPro" id="IPR008220">
    <property type="entry name" value="HAT_MetX-like"/>
</dbReference>
<dbReference type="Pfam" id="PF00561">
    <property type="entry name" value="Abhydrolase_1"/>
    <property type="match status" value="1"/>
</dbReference>
<evidence type="ECO:0000259" key="4">
    <source>
        <dbReference type="Pfam" id="PF00561"/>
    </source>
</evidence>
<dbReference type="InterPro" id="IPR000073">
    <property type="entry name" value="AB_hydrolase_1"/>
</dbReference>
<dbReference type="Gene3D" id="1.10.1740.110">
    <property type="match status" value="1"/>
</dbReference>
<comment type="subcellular location">
    <subcellularLocation>
        <location evidence="2">Cytoplasm</location>
    </subcellularLocation>
</comment>
<evidence type="ECO:0000256" key="1">
    <source>
        <dbReference type="ARBA" id="ARBA00022679"/>
    </source>
</evidence>
<dbReference type="OrthoDB" id="9800754at2"/>
<proteinExistence type="inferred from homology"/>
<dbReference type="STRING" id="146817.SAMN04488502_11370"/>
<evidence type="ECO:0000313" key="6">
    <source>
        <dbReference type="Proteomes" id="UP000214880"/>
    </source>
</evidence>
<name>A0A1G9ZA73_9FIRM</name>
<protein>
    <recommendedName>
        <fullName evidence="2">Homoserine O-acetyltransferase</fullName>
        <shortName evidence="2">HAT</shortName>
        <ecNumber evidence="2">2.3.1.31</ecNumber>
    </recommendedName>
    <alternativeName>
        <fullName evidence="2">Homoserine transacetylase</fullName>
        <shortName evidence="2">HTA</shortName>
    </alternativeName>
</protein>
<feature type="domain" description="AB hydrolase-1" evidence="4">
    <location>
        <begin position="56"/>
        <end position="353"/>
    </location>
</feature>
<keyword evidence="6" id="KW-1185">Reference proteome</keyword>
<dbReference type="GO" id="GO:0009092">
    <property type="term" value="P:homoserine metabolic process"/>
    <property type="evidence" value="ECO:0007669"/>
    <property type="project" value="TreeGrafter"/>
</dbReference>
<accession>A0A1G9ZA73</accession>
<dbReference type="Gene3D" id="3.40.50.1820">
    <property type="entry name" value="alpha/beta hydrolase"/>
    <property type="match status" value="1"/>
</dbReference>
<dbReference type="AlphaFoldDB" id="A0A1G9ZA73"/>
<keyword evidence="2" id="KW-0486">Methionine biosynthesis</keyword>
<feature type="active site" evidence="2 3">
    <location>
        <position position="348"/>
    </location>
</feature>
<comment type="caution">
    <text evidence="2">Lacks conserved residue(s) required for the propagation of feature annotation.</text>
</comment>
<keyword evidence="2" id="KW-0963">Cytoplasm</keyword>
<keyword evidence="2" id="KW-0012">Acyltransferase</keyword>
<organism evidence="5 6">
    <name type="scientific">Dendrosporobacter quercicolus</name>
    <dbReference type="NCBI Taxonomy" id="146817"/>
    <lineage>
        <taxon>Bacteria</taxon>
        <taxon>Bacillati</taxon>
        <taxon>Bacillota</taxon>
        <taxon>Negativicutes</taxon>
        <taxon>Selenomonadales</taxon>
        <taxon>Sporomusaceae</taxon>
        <taxon>Dendrosporobacter</taxon>
    </lineage>
</organism>
<dbReference type="HAMAP" id="MF_00296">
    <property type="entry name" value="MetX_acyltransf"/>
    <property type="match status" value="1"/>
</dbReference>
<feature type="binding site" evidence="2">
    <location>
        <position position="229"/>
    </location>
    <ligand>
        <name>substrate</name>
    </ligand>
</feature>
<reference evidence="5 6" key="1">
    <citation type="submission" date="2016-10" db="EMBL/GenBank/DDBJ databases">
        <authorList>
            <person name="de Groot N.N."/>
        </authorList>
    </citation>
    <scope>NUCLEOTIDE SEQUENCE [LARGE SCALE GENOMIC DNA]</scope>
    <source>
        <strain evidence="5 6">DSM 1736</strain>
    </source>
</reference>
<dbReference type="Proteomes" id="UP000214880">
    <property type="component" value="Unassembled WGS sequence"/>
</dbReference>
<dbReference type="InterPro" id="IPR029058">
    <property type="entry name" value="AB_hydrolase_fold"/>
</dbReference>
<dbReference type="RefSeq" id="WP_092074861.1">
    <property type="nucleotide sequence ID" value="NZ_FNHB01000013.1"/>
</dbReference>
<dbReference type="PANTHER" id="PTHR32268:SF11">
    <property type="entry name" value="HOMOSERINE O-ACETYLTRANSFERASE"/>
    <property type="match status" value="1"/>
</dbReference>
<dbReference type="NCBIfam" id="TIGR01392">
    <property type="entry name" value="homoserO_Ac_trn"/>
    <property type="match status" value="1"/>
</dbReference>
<dbReference type="EMBL" id="FNHB01000013">
    <property type="protein sequence ID" value="SDN17333.1"/>
    <property type="molecule type" value="Genomic_DNA"/>
</dbReference>
<feature type="active site" evidence="2 3">
    <location>
        <position position="315"/>
    </location>
</feature>
<dbReference type="PANTHER" id="PTHR32268">
    <property type="entry name" value="HOMOSERINE O-ACETYLTRANSFERASE"/>
    <property type="match status" value="1"/>
</dbReference>
<gene>
    <name evidence="2" type="primary">metXA</name>
    <name evidence="5" type="ORF">SAMN04488502_11370</name>
</gene>
<keyword evidence="1 2" id="KW-0808">Transferase</keyword>
<dbReference type="GO" id="GO:0009086">
    <property type="term" value="P:methionine biosynthetic process"/>
    <property type="evidence" value="ECO:0007669"/>
    <property type="project" value="UniProtKB-UniRule"/>
</dbReference>
<dbReference type="GO" id="GO:0004414">
    <property type="term" value="F:homoserine O-acetyltransferase activity"/>
    <property type="evidence" value="ECO:0007669"/>
    <property type="project" value="UniProtKB-UniRule"/>
</dbReference>
<dbReference type="EC" id="2.3.1.31" evidence="2"/>
<evidence type="ECO:0000256" key="3">
    <source>
        <dbReference type="PIRSR" id="PIRSR000443-1"/>
    </source>
</evidence>
<dbReference type="PIRSF" id="PIRSF000443">
    <property type="entry name" value="Homoser_Ac_trans"/>
    <property type="match status" value="1"/>
</dbReference>
<comment type="catalytic activity">
    <reaction evidence="2">
        <text>L-homoserine + acetyl-CoA = O-acetyl-L-homoserine + CoA</text>
        <dbReference type="Rhea" id="RHEA:13701"/>
        <dbReference type="ChEBI" id="CHEBI:57287"/>
        <dbReference type="ChEBI" id="CHEBI:57288"/>
        <dbReference type="ChEBI" id="CHEBI:57476"/>
        <dbReference type="ChEBI" id="CHEBI:57716"/>
        <dbReference type="EC" id="2.3.1.31"/>
    </reaction>
</comment>
<sequence length="397" mass="43566">MTGNLPCFQGFKWRRQLRMIQVAGEQHPLVLAHGGRLTDVTVAYETYGKLTAKRDNVILVAHALTGDSHVAAHDEADEPGWWEALVGPGRPLDTGRFYIICANVLGGCQGTTGPASINPQTGRPYGGAFPQITIRDMVRVQKRLLHCLGIHHLVLVVGGSMGGMQALEWAVTYPEFMDGIAAIAAPGYSSAQAIAYSNVARQAIMLDSAWRGGDYYGTEGPRQGMALARALGMITYQSEPSMAAKFGRKARNDRYEVESYLEYQGDKLFQRFDANSLLCLQRALDLYDLGAGYASYAAALARIEARVLAVGVNSDILYPSYQQAELAHSLRKVGVRSAYAEIDSPHGHDGFLLDFHLLRPVLQHFIDTIAPTRQPWSSPFFRPSRLAYFGACLAVDR</sequence>
<dbReference type="UniPathway" id="UPA00051">
    <property type="reaction ID" value="UER00074"/>
</dbReference>